<feature type="region of interest" description="Disordered" evidence="2">
    <location>
        <begin position="202"/>
        <end position="223"/>
    </location>
</feature>
<feature type="coiled-coil region" evidence="1">
    <location>
        <begin position="167"/>
        <end position="194"/>
    </location>
</feature>
<dbReference type="Proteomes" id="UP001054902">
    <property type="component" value="Unassembled WGS sequence"/>
</dbReference>
<protein>
    <submittedName>
        <fullName evidence="3">Uncharacterized protein</fullName>
    </submittedName>
</protein>
<feature type="region of interest" description="Disordered" evidence="2">
    <location>
        <begin position="461"/>
        <end position="514"/>
    </location>
</feature>
<evidence type="ECO:0000313" key="4">
    <source>
        <dbReference type="Proteomes" id="UP001054902"/>
    </source>
</evidence>
<proteinExistence type="predicted"/>
<feature type="compositionally biased region" description="Low complexity" evidence="2">
    <location>
        <begin position="480"/>
        <end position="514"/>
    </location>
</feature>
<keyword evidence="4" id="KW-1185">Reference proteome</keyword>
<organism evidence="3 4">
    <name type="scientific">Chaetoceros tenuissimus</name>
    <dbReference type="NCBI Taxonomy" id="426638"/>
    <lineage>
        <taxon>Eukaryota</taxon>
        <taxon>Sar</taxon>
        <taxon>Stramenopiles</taxon>
        <taxon>Ochrophyta</taxon>
        <taxon>Bacillariophyta</taxon>
        <taxon>Coscinodiscophyceae</taxon>
        <taxon>Chaetocerotophycidae</taxon>
        <taxon>Chaetocerotales</taxon>
        <taxon>Chaetocerotaceae</taxon>
        <taxon>Chaetoceros</taxon>
    </lineage>
</organism>
<evidence type="ECO:0000256" key="2">
    <source>
        <dbReference type="SAM" id="MobiDB-lite"/>
    </source>
</evidence>
<comment type="caution">
    <text evidence="3">The sequence shown here is derived from an EMBL/GenBank/DDBJ whole genome shotgun (WGS) entry which is preliminary data.</text>
</comment>
<sequence length="613" mass="70639">MKSPQKEVDAYKNPTKIFQLISESASPSKIISHLLSHPNEAKTWIASQRWKYLPIHLVCMSSPSLELLQTLVKVYRKSILMRDYFGNLPLFYLLQHGGDVELLEAVMDDDYSILKKKDGNGLSIEEMIQVSDCSEVEKEKMMNWFHRLQEKEKRQSNQFDHDEVYSLQELQDRIQQLEWECDAKDQTIDSLSAQLMSLVESRKKRKGHVTKNHEEEETTDMSKAEKIKDLESKLELDAKIVSQQEESIESLTKRLENATNENKRQEDKNTLLEQQIQALQLQLDQHDEAVAHVRKVSTILQTDLDDKEKEVQHLTQKLQDAEKDNALLKNQMEQQARDAELRLEAFHMNVRNQSESLQTLLQTLKSKELENQKKIEFDVKVLNERIAQKDVELLALERQLSAALERNVLLTEQLAEKDLEMDRKLMDVKEFYEQQYVEVPRNYGNSSGNGSALMNVLSRPMQTKTTTRDEPVQSKGNQISESSSSESSSSNSDSSSSNPKSTSSSETHSSMVSTVEIREKQAQLQTELRDIYSQIQAAMQVRKSQSNDSLTKEDSLKLKQLLEEKKSMRPWNDVEEAKEENKQQALVPEMEQDEVYNAESWGVKSGEGSIYSM</sequence>
<accession>A0AAD3HG52</accession>
<name>A0AAD3HG52_9STRA</name>
<reference evidence="3 4" key="1">
    <citation type="journal article" date="2021" name="Sci. Rep.">
        <title>The genome of the diatom Chaetoceros tenuissimus carries an ancient integrated fragment of an extant virus.</title>
        <authorList>
            <person name="Hongo Y."/>
            <person name="Kimura K."/>
            <person name="Takaki Y."/>
            <person name="Yoshida Y."/>
            <person name="Baba S."/>
            <person name="Kobayashi G."/>
            <person name="Nagasaki K."/>
            <person name="Hano T."/>
            <person name="Tomaru Y."/>
        </authorList>
    </citation>
    <scope>NUCLEOTIDE SEQUENCE [LARGE SCALE GENOMIC DNA]</scope>
    <source>
        <strain evidence="3 4">NIES-3715</strain>
    </source>
</reference>
<feature type="coiled-coil region" evidence="1">
    <location>
        <begin position="379"/>
        <end position="413"/>
    </location>
</feature>
<feature type="coiled-coil region" evidence="1">
    <location>
        <begin position="241"/>
        <end position="349"/>
    </location>
</feature>
<keyword evidence="1" id="KW-0175">Coiled coil</keyword>
<dbReference type="AlphaFoldDB" id="A0AAD3HG52"/>
<gene>
    <name evidence="3" type="ORF">CTEN210_18562</name>
</gene>
<evidence type="ECO:0000313" key="3">
    <source>
        <dbReference type="EMBL" id="GFH62086.1"/>
    </source>
</evidence>
<evidence type="ECO:0000256" key="1">
    <source>
        <dbReference type="SAM" id="Coils"/>
    </source>
</evidence>
<dbReference type="EMBL" id="BLLK01000077">
    <property type="protein sequence ID" value="GFH62086.1"/>
    <property type="molecule type" value="Genomic_DNA"/>
</dbReference>